<dbReference type="RefSeq" id="WP_341837472.1">
    <property type="nucleotide sequence ID" value="NZ_CP149822.1"/>
</dbReference>
<keyword evidence="7 13" id="KW-0328">Glycosyltransferase</keyword>
<comment type="catalytic activity">
    <reaction evidence="1">
        <text>Transfers a segment of a (1-&gt;4)-alpha-D-glucan to a new position in an acceptor, which may be glucose or a (1-&gt;4)-alpha-D-glucan.</text>
        <dbReference type="EC" id="2.4.1.25"/>
    </reaction>
</comment>
<sequence>MTLRFYVRFASVWGQQLVLCLDNGQRQPMEYAGPELWATALECDGAAIRYLYCVESDVCLEETHLREVKLPVGVSAISLYDIFLWPGSLEATWMRAPFTEIFFAGDQHGENRVATGTQVLTNTHQFRVRVPLLSPEKRVWLLGSTEALGNWAPDFAIGMEAGDDGTFTCNVDLPVNSAVAYKYCISGGDDDWQWEQGENRNYFSEGRAVIDDGFARFPRAPWKGAGVAVPVYSLRTQNGLGCGEFNDLPLLGEWAANVGLRMIQLLPVNDTVWTRTWHDSYPYAAVSAFALNPIYIHLPRLGTVETYSTLQQQLDQEKMDFDTTLAVKEQYLRAFYQEFVPDDAYKLWETNQDHWLPAYTRFCCRRDHSEDPGYYRYVQYQLHRQFADAAGKLRDKGIALKGDLPIGMFSQSADVQELPDLFDTSVQAGAPPDEFAAEGQNWGFPAYQWERMAAQHFVWWKSRLQHMAQYFSAIRIDHVLGFFRLWQVPKDAGSALLGYFHPAFPFTETALVAAGIPFSRERYCRPYITDAVVSAVFGSDAESVKQQYLEPQSPGFYRIKPLPASRDIHPSIQAGLRQLAANVLFLEPQENQFHPRFNMADTLSFQALPPAEQDILRNLSNDFFYHRHDALWRKTAMQRLPVLTSATNMLVCGEDLGLIPHSVPEVMASLGILGLEVDRMPRYPGRTPADAPYLSVVTPSTHDMSTLRSEIPGDKEPVIRRQLLSPAMWCILQLQDWLSLDDSIPHPVNPDDERINVPSIQPWNWGYRIPLTLESLLEATSLETKMRALIHGAGRMHGSPD</sequence>
<evidence type="ECO:0000256" key="9">
    <source>
        <dbReference type="ARBA" id="ARBA00023277"/>
    </source>
</evidence>
<dbReference type="InterPro" id="IPR013783">
    <property type="entry name" value="Ig-like_fold"/>
</dbReference>
<evidence type="ECO:0000313" key="13">
    <source>
        <dbReference type="EMBL" id="WZN42638.1"/>
    </source>
</evidence>
<dbReference type="InterPro" id="IPR013784">
    <property type="entry name" value="Carb-bd-like_fold"/>
</dbReference>
<gene>
    <name evidence="13" type="ORF">WJU16_06270</name>
</gene>
<dbReference type="EMBL" id="CP149822">
    <property type="protein sequence ID" value="WZN42638.1"/>
    <property type="molecule type" value="Genomic_DNA"/>
</dbReference>
<name>A0ABZ2YT44_9BACT</name>
<comment type="similarity">
    <text evidence="3">Belongs to the disproportionating enzyme family.</text>
</comment>
<dbReference type="InterPro" id="IPR002044">
    <property type="entry name" value="CBM20"/>
</dbReference>
<dbReference type="Proteomes" id="UP001485459">
    <property type="component" value="Chromosome"/>
</dbReference>
<dbReference type="GO" id="GO:0004134">
    <property type="term" value="F:4-alpha-glucanotransferase activity"/>
    <property type="evidence" value="ECO:0007669"/>
    <property type="project" value="UniProtKB-EC"/>
</dbReference>
<comment type="subcellular location">
    <subcellularLocation>
        <location evidence="2">Cytoplasm</location>
    </subcellularLocation>
</comment>
<accession>A0ABZ2YT44</accession>
<dbReference type="Pfam" id="PF02446">
    <property type="entry name" value="Glyco_hydro_77"/>
    <property type="match status" value="1"/>
</dbReference>
<protein>
    <recommendedName>
        <fullName evidence="5">4-alpha-glucanotransferase</fullName>
        <ecNumber evidence="4">2.4.1.25</ecNumber>
    </recommendedName>
    <alternativeName>
        <fullName evidence="10">Amylomaltase</fullName>
    </alternativeName>
    <alternativeName>
        <fullName evidence="11">Disproportionating enzyme</fullName>
    </alternativeName>
</protein>
<dbReference type="EC" id="2.4.1.25" evidence="4"/>
<evidence type="ECO:0000256" key="2">
    <source>
        <dbReference type="ARBA" id="ARBA00004496"/>
    </source>
</evidence>
<evidence type="ECO:0000256" key="6">
    <source>
        <dbReference type="ARBA" id="ARBA00022490"/>
    </source>
</evidence>
<keyword evidence="8 13" id="KW-0808">Transferase</keyword>
<proteinExistence type="inferred from homology"/>
<evidence type="ECO:0000256" key="11">
    <source>
        <dbReference type="ARBA" id="ARBA00031501"/>
    </source>
</evidence>
<keyword evidence="9" id="KW-0119">Carbohydrate metabolism</keyword>
<dbReference type="PANTHER" id="PTHR32518">
    <property type="match status" value="1"/>
</dbReference>
<evidence type="ECO:0000256" key="5">
    <source>
        <dbReference type="ARBA" id="ARBA00020295"/>
    </source>
</evidence>
<dbReference type="SUPFAM" id="SSF51445">
    <property type="entry name" value="(Trans)glycosidases"/>
    <property type="match status" value="1"/>
</dbReference>
<dbReference type="SUPFAM" id="SSF49452">
    <property type="entry name" value="Starch-binding domain-like"/>
    <property type="match status" value="1"/>
</dbReference>
<evidence type="ECO:0000256" key="4">
    <source>
        <dbReference type="ARBA" id="ARBA00012560"/>
    </source>
</evidence>
<reference evidence="14" key="1">
    <citation type="submission" date="2024-03" db="EMBL/GenBank/DDBJ databases">
        <title>Chitinophaga horti sp. nov., isolated from garden soil.</title>
        <authorList>
            <person name="Lee D.S."/>
            <person name="Han D.M."/>
            <person name="Baek J.H."/>
            <person name="Choi D.G."/>
            <person name="Jeon J.H."/>
            <person name="Jeon C.O."/>
        </authorList>
    </citation>
    <scope>NUCLEOTIDE SEQUENCE [LARGE SCALE GENOMIC DNA]</scope>
    <source>
        <strain evidence="14">GPA1</strain>
    </source>
</reference>
<dbReference type="PANTHER" id="PTHR32518:SF3">
    <property type="entry name" value="4-ALPHA-GLUCANOTRANSFERASE"/>
    <property type="match status" value="1"/>
</dbReference>
<dbReference type="Gene3D" id="2.60.40.10">
    <property type="entry name" value="Immunoglobulins"/>
    <property type="match status" value="1"/>
</dbReference>
<dbReference type="SMART" id="SM01065">
    <property type="entry name" value="CBM_2"/>
    <property type="match status" value="1"/>
</dbReference>
<dbReference type="InterPro" id="IPR003385">
    <property type="entry name" value="Glyco_hydro_77"/>
</dbReference>
<dbReference type="PROSITE" id="PS51166">
    <property type="entry name" value="CBM20"/>
    <property type="match status" value="1"/>
</dbReference>
<feature type="domain" description="CBM20" evidence="12">
    <location>
        <begin position="116"/>
        <end position="224"/>
    </location>
</feature>
<evidence type="ECO:0000256" key="8">
    <source>
        <dbReference type="ARBA" id="ARBA00022679"/>
    </source>
</evidence>
<evidence type="ECO:0000313" key="14">
    <source>
        <dbReference type="Proteomes" id="UP001485459"/>
    </source>
</evidence>
<dbReference type="Pfam" id="PF00686">
    <property type="entry name" value="CBM_20"/>
    <property type="match status" value="1"/>
</dbReference>
<dbReference type="Gene3D" id="3.20.20.80">
    <property type="entry name" value="Glycosidases"/>
    <property type="match status" value="3"/>
</dbReference>
<evidence type="ECO:0000259" key="12">
    <source>
        <dbReference type="PROSITE" id="PS51166"/>
    </source>
</evidence>
<organism evidence="13 14">
    <name type="scientific">Chitinophaga pollutisoli</name>
    <dbReference type="NCBI Taxonomy" id="3133966"/>
    <lineage>
        <taxon>Bacteria</taxon>
        <taxon>Pseudomonadati</taxon>
        <taxon>Bacteroidota</taxon>
        <taxon>Chitinophagia</taxon>
        <taxon>Chitinophagales</taxon>
        <taxon>Chitinophagaceae</taxon>
        <taxon>Chitinophaga</taxon>
    </lineage>
</organism>
<evidence type="ECO:0000256" key="10">
    <source>
        <dbReference type="ARBA" id="ARBA00031423"/>
    </source>
</evidence>
<keyword evidence="6" id="KW-0963">Cytoplasm</keyword>
<evidence type="ECO:0000256" key="7">
    <source>
        <dbReference type="ARBA" id="ARBA00022676"/>
    </source>
</evidence>
<keyword evidence="14" id="KW-1185">Reference proteome</keyword>
<evidence type="ECO:0000256" key="1">
    <source>
        <dbReference type="ARBA" id="ARBA00000439"/>
    </source>
</evidence>
<evidence type="ECO:0000256" key="3">
    <source>
        <dbReference type="ARBA" id="ARBA00005684"/>
    </source>
</evidence>
<dbReference type="InterPro" id="IPR017853">
    <property type="entry name" value="GH"/>
</dbReference>